<dbReference type="SMART" id="SM00530">
    <property type="entry name" value="HTH_XRE"/>
    <property type="match status" value="1"/>
</dbReference>
<dbReference type="AlphaFoldDB" id="A0A926DLG1"/>
<evidence type="ECO:0000259" key="1">
    <source>
        <dbReference type="PROSITE" id="PS50943"/>
    </source>
</evidence>
<reference evidence="2" key="1">
    <citation type="submission" date="2020-08" db="EMBL/GenBank/DDBJ databases">
        <title>Genome public.</title>
        <authorList>
            <person name="Liu C."/>
            <person name="Sun Q."/>
        </authorList>
    </citation>
    <scope>NUCLEOTIDE SEQUENCE</scope>
    <source>
        <strain evidence="2">H8</strain>
    </source>
</reference>
<name>A0A926DLG1_9FIRM</name>
<accession>A0A926DLG1</accession>
<dbReference type="Gene3D" id="1.10.260.40">
    <property type="entry name" value="lambda repressor-like DNA-binding domains"/>
    <property type="match status" value="1"/>
</dbReference>
<keyword evidence="3" id="KW-1185">Reference proteome</keyword>
<dbReference type="CDD" id="cd00093">
    <property type="entry name" value="HTH_XRE"/>
    <property type="match status" value="1"/>
</dbReference>
<dbReference type="SUPFAM" id="SSF47413">
    <property type="entry name" value="lambda repressor-like DNA-binding domains"/>
    <property type="match status" value="1"/>
</dbReference>
<protein>
    <submittedName>
        <fullName evidence="2">Helix-turn-helix transcriptional regulator</fullName>
    </submittedName>
</protein>
<evidence type="ECO:0000313" key="2">
    <source>
        <dbReference type="EMBL" id="MBC8541133.1"/>
    </source>
</evidence>
<proteinExistence type="predicted"/>
<dbReference type="Proteomes" id="UP000611762">
    <property type="component" value="Unassembled WGS sequence"/>
</dbReference>
<dbReference type="InterPro" id="IPR001387">
    <property type="entry name" value="Cro/C1-type_HTH"/>
</dbReference>
<dbReference type="RefSeq" id="WP_177679992.1">
    <property type="nucleotide sequence ID" value="NZ_JACRSU010000003.1"/>
</dbReference>
<dbReference type="GO" id="GO:0003677">
    <property type="term" value="F:DNA binding"/>
    <property type="evidence" value="ECO:0007669"/>
    <property type="project" value="InterPro"/>
</dbReference>
<gene>
    <name evidence="2" type="ORF">H8698_09125</name>
</gene>
<organism evidence="2 3">
    <name type="scientific">Congzhengia minquanensis</name>
    <dbReference type="NCBI Taxonomy" id="2763657"/>
    <lineage>
        <taxon>Bacteria</taxon>
        <taxon>Bacillati</taxon>
        <taxon>Bacillota</taxon>
        <taxon>Clostridia</taxon>
        <taxon>Eubacteriales</taxon>
        <taxon>Oscillospiraceae</taxon>
        <taxon>Congzhengia</taxon>
    </lineage>
</organism>
<evidence type="ECO:0000313" key="3">
    <source>
        <dbReference type="Proteomes" id="UP000611762"/>
    </source>
</evidence>
<sequence>MKDREEYYKIIGRNIAFFRKRKHLTQVGLSMKANVSRTHISHLEAKNVNKAPSLDMLFHLCEILEIEPYQLFIEQDEEKEKKK</sequence>
<feature type="domain" description="HTH cro/C1-type" evidence="1">
    <location>
        <begin position="15"/>
        <end position="71"/>
    </location>
</feature>
<dbReference type="EMBL" id="JACRSU010000003">
    <property type="protein sequence ID" value="MBC8541133.1"/>
    <property type="molecule type" value="Genomic_DNA"/>
</dbReference>
<dbReference type="InterPro" id="IPR010982">
    <property type="entry name" value="Lambda_DNA-bd_dom_sf"/>
</dbReference>
<dbReference type="Pfam" id="PF01381">
    <property type="entry name" value="HTH_3"/>
    <property type="match status" value="1"/>
</dbReference>
<comment type="caution">
    <text evidence="2">The sequence shown here is derived from an EMBL/GenBank/DDBJ whole genome shotgun (WGS) entry which is preliminary data.</text>
</comment>
<dbReference type="PROSITE" id="PS50943">
    <property type="entry name" value="HTH_CROC1"/>
    <property type="match status" value="1"/>
</dbReference>